<accession>A0AAV2F4T4</accession>
<keyword evidence="2" id="KW-1185">Reference proteome</keyword>
<dbReference type="PANTHER" id="PTHR31110:SF3">
    <property type="entry name" value="PORTAL PROTEIN"/>
    <property type="match status" value="1"/>
</dbReference>
<protein>
    <submittedName>
        <fullName evidence="1">Uncharacterized protein</fullName>
    </submittedName>
</protein>
<dbReference type="AlphaFoldDB" id="A0AAV2F4T4"/>
<dbReference type="EMBL" id="OZ034819">
    <property type="protein sequence ID" value="CAL1392983.1"/>
    <property type="molecule type" value="Genomic_DNA"/>
</dbReference>
<name>A0AAV2F4T4_9ROSI</name>
<sequence>MSNMKILRPPSSPQPHVNELLIAIADSERDLDLWKISPVEGGVEARGLFHSYIIVWVQDIELNLLELCKAEKVPWAGVTTNQATSPFAEEMYDKMKDYLIGYEMVINRWPQCSLILETAAANMERAIIKALEKQYSDILTPLKDNIPKRLNMHVQMLTRTQSNAPYSAPNQLGTFLNTIKRIIDVFLGEQTNGIPVLLKTNYKNYLQATVEKLVNNMQANRGTRLKRILEEIKEEDGEADVSERMQMMMSQLTENISNMPGVFSSRIFVAASRGLWDRVGQIVLSFLRAERRTGFGKMAPAMLLGILESLALFFTYHVAKECN</sequence>
<organism evidence="1 2">
    <name type="scientific">Linum trigynum</name>
    <dbReference type="NCBI Taxonomy" id="586398"/>
    <lineage>
        <taxon>Eukaryota</taxon>
        <taxon>Viridiplantae</taxon>
        <taxon>Streptophyta</taxon>
        <taxon>Embryophyta</taxon>
        <taxon>Tracheophyta</taxon>
        <taxon>Spermatophyta</taxon>
        <taxon>Magnoliopsida</taxon>
        <taxon>eudicotyledons</taxon>
        <taxon>Gunneridae</taxon>
        <taxon>Pentapetalae</taxon>
        <taxon>rosids</taxon>
        <taxon>fabids</taxon>
        <taxon>Malpighiales</taxon>
        <taxon>Linaceae</taxon>
        <taxon>Linum</taxon>
    </lineage>
</organism>
<reference evidence="1 2" key="1">
    <citation type="submission" date="2024-04" db="EMBL/GenBank/DDBJ databases">
        <authorList>
            <person name="Fracassetti M."/>
        </authorList>
    </citation>
    <scope>NUCLEOTIDE SEQUENCE [LARGE SCALE GENOMIC DNA]</scope>
</reference>
<dbReference type="PANTHER" id="PTHR31110">
    <property type="entry name" value="PESTICIDAL CRYSTAL CRY8BA PROTEIN"/>
    <property type="match status" value="1"/>
</dbReference>
<dbReference type="Proteomes" id="UP001497516">
    <property type="component" value="Chromosome 6"/>
</dbReference>
<proteinExistence type="predicted"/>
<evidence type="ECO:0000313" key="2">
    <source>
        <dbReference type="Proteomes" id="UP001497516"/>
    </source>
</evidence>
<gene>
    <name evidence="1" type="ORF">LTRI10_LOCUS33592</name>
</gene>
<evidence type="ECO:0000313" key="1">
    <source>
        <dbReference type="EMBL" id="CAL1392983.1"/>
    </source>
</evidence>